<accession>A0ACB9T904</accession>
<evidence type="ECO:0000313" key="2">
    <source>
        <dbReference type="Proteomes" id="UP001056778"/>
    </source>
</evidence>
<dbReference type="EMBL" id="CM043018">
    <property type="protein sequence ID" value="KAI4463296.1"/>
    <property type="molecule type" value="Genomic_DNA"/>
</dbReference>
<evidence type="ECO:0000313" key="1">
    <source>
        <dbReference type="EMBL" id="KAI4463296.1"/>
    </source>
</evidence>
<comment type="caution">
    <text evidence="1">The sequence shown here is derived from an EMBL/GenBank/DDBJ whole genome shotgun (WGS) entry which is preliminary data.</text>
</comment>
<organism evidence="1 2">
    <name type="scientific">Holotrichia oblita</name>
    <name type="common">Chafer beetle</name>
    <dbReference type="NCBI Taxonomy" id="644536"/>
    <lineage>
        <taxon>Eukaryota</taxon>
        <taxon>Metazoa</taxon>
        <taxon>Ecdysozoa</taxon>
        <taxon>Arthropoda</taxon>
        <taxon>Hexapoda</taxon>
        <taxon>Insecta</taxon>
        <taxon>Pterygota</taxon>
        <taxon>Neoptera</taxon>
        <taxon>Endopterygota</taxon>
        <taxon>Coleoptera</taxon>
        <taxon>Polyphaga</taxon>
        <taxon>Scarabaeiformia</taxon>
        <taxon>Scarabaeidae</taxon>
        <taxon>Melolonthinae</taxon>
        <taxon>Holotrichia</taxon>
    </lineage>
</organism>
<sequence>MRCPENCSCILCLELNGCETFPCSDKFIADNFILSKPETDKEENIKETKTYTFFGMESNVLPFMKSIENNVVDFDSFKSSAVQKLSANSRYNVSLHKSIIYVDDTTSKANENGETGGGCNVVLNEILDESTSLDTVQDSNVINVIFRNTYSFATQVINDVQFPECFSDVNSDDFPLGIEANIYNKILAERFSNNSKSDHSYETTNEAISNKESSRVNTPATLTHPKVYSPTQENATSSDRMVSPKRKGEHFPHLYNVTSNTKTANFNEQNEKNNKSLMNNHEYSSKYSCGHSSVNMVPERDTGPNKTTLPVNAVGSLRLPSCHGSQSGSKISGNVEGGDDHRLIAGRPHHHVSVQELRMQQRAQHCTSSSDENRSSGHASMSDASNGSPRGISNGSERLTAGVVQKPVRNRSSTQHSRSRHRATPARLQVPWTGSGGLEDIKLALQQLTMRSHTSTSTYSSVSAGSESSEPAMRRLMRHSSLETINTNITSADEFVWVDSHNRYEKRLHFSIPNRLVELQHLPWTNHCILRVLQSGRCRDHMSRVSVETIPRLSYLLQRALVRIGRETQRLSSNLGMCSKHDITVAFRIILCPPLADSCIKACLRAAAMFAMSGDCTLRQSKSSRAGLQLHVGKFHRWMTDVKLARCIHEYAAVYLCAGLENLLEEILLQCLPSDSDVTLTATLLEHAIANNGDLWGLLQPYAHLNAGRIASGALALPRWASVSSVGSSRDSGRGSGPPEPSLMTTCVGSLSELQELITRMQPRIPLCPKAVRALFYFMRCSQLEHGEQGVSAVQELCYERAYVVLPPLVEWLRVATTHGEHRFAAILDKDDIMQAARLLLPGVDCPVRPFGEEAVRVRRITGGEEDHVEATRQIQVELAFRLMLTGRPELIQQAIPLLPTPLRLDTLDQQGHSALMLAALNNDDLTLMALLDAGASVDVETPASGTPGYTAVNGETQHWTALTYAAARGHARCARLLLERGASVEGGAQLSEDKCTLTPLQLACGSGSTDMVSLLLAHGAHPFLSTQLKDSLCYSASAQRGSYSAISVAAAHGHRVILQQLLSQPMNSVNKEVLSLEEMLAEGTATNRSSPANTTPQFSKTQIKSLQEAMYHSAENNHLDITIEIRSLGVPWTLHCWMHSLGAAHEARLDCVIDQLLQDFLQVCPDDYSPQFVQECLPLLFNIFRYSKKEGTTLLLADIFSTCFGWEPIKAIKECVLTNSSGSRIDPKYVNNPELSDVTFRVEGRLFYAHKIVLVTASPRLRAMLSSKLCDGGLPTVQINDIRYHIFQIVMQFLYQGGCQTLEPAPEDVLELMAAANFFQLDGLLRYCEGRCAAMLALDNVVSMYIHAKVYNAMQLLEYCQGFLLQNMVALLTYDDSVKRLLFAKKLPNHDVLAGLLNTLQNRIKSRRNQSNGCKIVQSNKVSK</sequence>
<reference evidence="1" key="1">
    <citation type="submission" date="2022-04" db="EMBL/GenBank/DDBJ databases">
        <title>Chromosome-scale genome assembly of Holotrichia oblita Faldermann.</title>
        <authorList>
            <person name="Rongchong L."/>
        </authorList>
    </citation>
    <scope>NUCLEOTIDE SEQUENCE</scope>
    <source>
        <strain evidence="1">81SQS9</strain>
    </source>
</reference>
<name>A0ACB9T904_HOLOL</name>
<protein>
    <submittedName>
        <fullName evidence="1">Ankyrin repeat and btb/poz domain-containing</fullName>
    </submittedName>
</protein>
<gene>
    <name evidence="1" type="ORF">MML48_4g00008246</name>
</gene>
<proteinExistence type="predicted"/>
<keyword evidence="2" id="KW-1185">Reference proteome</keyword>
<dbReference type="Proteomes" id="UP001056778">
    <property type="component" value="Chromosome 4"/>
</dbReference>